<feature type="region of interest" description="Disordered" evidence="2">
    <location>
        <begin position="1437"/>
        <end position="1568"/>
    </location>
</feature>
<keyword evidence="1" id="KW-0945">Host-virus interaction</keyword>
<feature type="compositionally biased region" description="Pro residues" evidence="2">
    <location>
        <begin position="70"/>
        <end position="87"/>
    </location>
</feature>
<feature type="compositionally biased region" description="Acidic residues" evidence="2">
    <location>
        <begin position="1593"/>
        <end position="1613"/>
    </location>
</feature>
<feature type="compositionally biased region" description="Pro residues" evidence="2">
    <location>
        <begin position="1529"/>
        <end position="1544"/>
    </location>
</feature>
<feature type="compositionally biased region" description="Polar residues" evidence="2">
    <location>
        <begin position="244"/>
        <end position="259"/>
    </location>
</feature>
<feature type="region of interest" description="Disordered" evidence="2">
    <location>
        <begin position="244"/>
        <end position="274"/>
    </location>
</feature>
<keyword evidence="4" id="KW-1185">Reference proteome</keyword>
<feature type="region of interest" description="Disordered" evidence="2">
    <location>
        <begin position="31"/>
        <end position="232"/>
    </location>
</feature>
<feature type="region of interest" description="Disordered" evidence="2">
    <location>
        <begin position="1593"/>
        <end position="1621"/>
    </location>
</feature>
<dbReference type="EMBL" id="KZ819662">
    <property type="protein sequence ID" value="PWN30426.1"/>
    <property type="molecule type" value="Genomic_DNA"/>
</dbReference>
<feature type="compositionally biased region" description="Low complexity" evidence="2">
    <location>
        <begin position="53"/>
        <end position="69"/>
    </location>
</feature>
<feature type="compositionally biased region" description="Polar residues" evidence="2">
    <location>
        <begin position="597"/>
        <end position="609"/>
    </location>
</feature>
<feature type="compositionally biased region" description="Low complexity" evidence="2">
    <location>
        <begin position="572"/>
        <end position="585"/>
    </location>
</feature>
<dbReference type="Proteomes" id="UP000245884">
    <property type="component" value="Unassembled WGS sequence"/>
</dbReference>
<evidence type="ECO:0000256" key="1">
    <source>
        <dbReference type="ARBA" id="ARBA00022581"/>
    </source>
</evidence>
<dbReference type="RefSeq" id="XP_025365038.1">
    <property type="nucleotide sequence ID" value="XM_025504658.1"/>
</dbReference>
<feature type="compositionally biased region" description="Polar residues" evidence="2">
    <location>
        <begin position="89"/>
        <end position="103"/>
    </location>
</feature>
<evidence type="ECO:0000256" key="2">
    <source>
        <dbReference type="SAM" id="MobiDB-lite"/>
    </source>
</evidence>
<dbReference type="OrthoDB" id="3366763at2759"/>
<organism evidence="3 4">
    <name type="scientific">Jaminaea rosea</name>
    <dbReference type="NCBI Taxonomy" id="1569628"/>
    <lineage>
        <taxon>Eukaryota</taxon>
        <taxon>Fungi</taxon>
        <taxon>Dikarya</taxon>
        <taxon>Basidiomycota</taxon>
        <taxon>Ustilaginomycotina</taxon>
        <taxon>Exobasidiomycetes</taxon>
        <taxon>Microstromatales</taxon>
        <taxon>Microstromatales incertae sedis</taxon>
        <taxon>Jaminaea</taxon>
    </lineage>
</organism>
<evidence type="ECO:0000313" key="4">
    <source>
        <dbReference type="Proteomes" id="UP000245884"/>
    </source>
</evidence>
<dbReference type="PANTHER" id="PTHR13037">
    <property type="entry name" value="FORMIN"/>
    <property type="match status" value="1"/>
</dbReference>
<evidence type="ECO:0000313" key="3">
    <source>
        <dbReference type="EMBL" id="PWN30426.1"/>
    </source>
</evidence>
<feature type="compositionally biased region" description="Low complexity" evidence="2">
    <location>
        <begin position="1463"/>
        <end position="1472"/>
    </location>
</feature>
<feature type="region of interest" description="Disordered" evidence="2">
    <location>
        <begin position="433"/>
        <end position="504"/>
    </location>
</feature>
<feature type="region of interest" description="Disordered" evidence="2">
    <location>
        <begin position="1198"/>
        <end position="1218"/>
    </location>
</feature>
<sequence length="1638" mass="173078">MTDHVVAQRYRLDANGGLRDAYLYQEEDDIHARKQHSHSHHVGAANANEDSPRPSSSLPSSVFAGQRPFQQPPPVPARPARAAPPPMTRNFSRPNHPYNSAASTLAPGDGYDTRRFSFDDDHSPGSSRPPSLSFSASRDSESHAEAPQTPFKSPTDLLDVQHPVDFGTVIEDDDKENGGSEKSGFVRKLRHAASSTGLSRSLTGKRSVSAKSGNAVPPTPSGELPPALRDEYDGDYFGQQLQAAQNKGNVRSASSSVTPSPDVLEKPLPPIGRDFEATRNRKASFGNRARPEYIDLRAPGGEKKKGKRNFLKTLIIGSDRSNDSTFLPPPPASAPAHATEFGEAALMARGSSATSQGSQGGKAGRILGLNEEIPMSKADRLLGFNEQQRRRESRFMAELLAKRQDPLAEFAPDWKESRAPSRLDNFHSASTTAASSACSSPTGSEAPLPSASVSGSEAPATHHHHAESTSTEDSFTTASSSDSGRASDTAPRVSARAPQLTDEISMHSRELSDELTEDINAVLRSQRNSFQKVDEIMAVHRQITKRNSSMRHHRKSSSTSSSRSAGYKPAISSSLASSHQSSPVSTHASLRSKEDAASTSPMVSSKHLPTSSISASEASVASTVSSTRGSSTSATSGSSRNQKWNHGDSTLLPASPATRPGLGLRYRTAHNIRSPPRSSVAGPPTSEPMARVCSEPMKGAGQASAAAAAGSTAGASHPFAFPAVRPSLRMAKTSAILPQARGTTTRASRMLSDLPALSTLLHSCLLASKSTTQSPWYDLTHRPLCASSPKDRIPRSWSGYIRAYARGEFDLSQPPKPRSAPLVEHAVPRSSPNPAVERRARQTSLEDGPLDSLPKGIGLDFAFPMPPSRADGHEKGLEAPGQHLNYLQVQHEPRRGSEATIQTIAAKSPLLDGATEDPEDTLQMEAEEVLAVGGMGDLKAPRPPYEAERQQATMQYLAALGIDGECRAASYQSSRLVAIVDRLAAMLSTRQASIQLVSDDEVISLAKSGQTFGMGDDEGGRTPRADDASSQRGMLGLDLFGSAVAVPLRDASLDAHAILSRHGLPVVITDVHNDWRFSMRASSSDGAFFAAASIMSEDGLPIGTVSISDISTRPHGLTKHEQHCLAEASREISAELEQLRRMALGTRLARLDESLASWSLQSEDAADDAAPASWSPARQPLSIESTLLLAPLGPQAGCAAPPSPGTLAQRRGAKTPQSLAVPSARSQQHLPVAALRSALKTMVEALQMDLAYIAHVSPRPERSSSNAAHFQCSVIVQHDRAAPMPTVLRPDVGLHLCALAAPSKRGLHFQQDSARVSELLGRSLGSSNDALSGVFHTAAVVNCGLKGGVSGVQDGRIAKDTEGWVLCVASKSKDVRFAPESTIYLLRFASLLIPMLLESAAAAEAAVASSSPSPKWSTSPSGAASALPAHLIINGGRARSASRVGSTPSPPGGRMDAPLGPASSSSSSSSSSARPRCMSPGMRRGGGAPPPLSPPPNEPLPLLPSTPSPVIALRNLPSISGTSTSKAPPSKPPSAALPPIPPPRSTGALLAGVTSNEPPSSIAPSSTIDQLSQLTSLPSMNFADLGREWAGNYDEEGRYDDDDEDDKDSEDGLDYLMEAPKPPRHAYKAAVIAGGTRE</sequence>
<feature type="compositionally biased region" description="Polar residues" evidence="2">
    <location>
        <begin position="1553"/>
        <end position="1568"/>
    </location>
</feature>
<feature type="compositionally biased region" description="Basic and acidic residues" evidence="2">
    <location>
        <begin position="111"/>
        <end position="123"/>
    </location>
</feature>
<dbReference type="GeneID" id="37026481"/>
<feature type="region of interest" description="Disordered" evidence="2">
    <location>
        <begin position="543"/>
        <end position="689"/>
    </location>
</feature>
<dbReference type="PANTHER" id="PTHR13037:SF24">
    <property type="entry name" value="POLYCOMB PROTEIN PCL-RELATED"/>
    <property type="match status" value="1"/>
</dbReference>
<reference evidence="3 4" key="1">
    <citation type="journal article" date="2018" name="Mol. Biol. Evol.">
        <title>Broad Genomic Sampling Reveals a Smut Pathogenic Ancestry of the Fungal Clade Ustilaginomycotina.</title>
        <authorList>
            <person name="Kijpornyongpan T."/>
            <person name="Mondo S.J."/>
            <person name="Barry K."/>
            <person name="Sandor L."/>
            <person name="Lee J."/>
            <person name="Lipzen A."/>
            <person name="Pangilinan J."/>
            <person name="LaButti K."/>
            <person name="Hainaut M."/>
            <person name="Henrissat B."/>
            <person name="Grigoriev I.V."/>
            <person name="Spatafora J.W."/>
            <person name="Aime M.C."/>
        </authorList>
    </citation>
    <scope>NUCLEOTIDE SEQUENCE [LARGE SCALE GENOMIC DNA]</scope>
    <source>
        <strain evidence="3 4">MCA 5214</strain>
    </source>
</reference>
<feature type="compositionally biased region" description="Low complexity" evidence="2">
    <location>
        <begin position="433"/>
        <end position="446"/>
    </location>
</feature>
<protein>
    <recommendedName>
        <fullName evidence="5">GAF domain-containing protein</fullName>
    </recommendedName>
</protein>
<accession>A0A316UYN6</accession>
<feature type="compositionally biased region" description="Polar residues" evidence="2">
    <location>
        <begin position="193"/>
        <end position="212"/>
    </location>
</feature>
<feature type="compositionally biased region" description="Basic residues" evidence="2">
    <location>
        <begin position="543"/>
        <end position="556"/>
    </location>
</feature>
<gene>
    <name evidence="3" type="ORF">BDZ90DRAFT_225255</name>
</gene>
<feature type="compositionally biased region" description="Pro residues" evidence="2">
    <location>
        <begin position="1488"/>
        <end position="1507"/>
    </location>
</feature>
<name>A0A316UYN6_9BASI</name>
<evidence type="ECO:0008006" key="5">
    <source>
        <dbReference type="Google" id="ProtNLM"/>
    </source>
</evidence>
<feature type="compositionally biased region" description="Low complexity" evidence="2">
    <location>
        <begin position="124"/>
        <end position="137"/>
    </location>
</feature>
<feature type="compositionally biased region" description="Polar residues" evidence="2">
    <location>
        <begin position="473"/>
        <end position="486"/>
    </location>
</feature>
<feature type="compositionally biased region" description="Low complexity" evidence="2">
    <location>
        <begin position="610"/>
        <end position="640"/>
    </location>
</feature>
<proteinExistence type="predicted"/>
<feature type="region of interest" description="Disordered" evidence="2">
    <location>
        <begin position="810"/>
        <end position="851"/>
    </location>
</feature>